<feature type="domain" description="ThuA-like" evidence="1">
    <location>
        <begin position="39"/>
        <end position="248"/>
    </location>
</feature>
<dbReference type="Proteomes" id="UP000321532">
    <property type="component" value="Unassembled WGS sequence"/>
</dbReference>
<evidence type="ECO:0000313" key="3">
    <source>
        <dbReference type="Proteomes" id="UP000321532"/>
    </source>
</evidence>
<dbReference type="InterPro" id="IPR029010">
    <property type="entry name" value="ThuA-like"/>
</dbReference>
<keyword evidence="3" id="KW-1185">Reference proteome</keyword>
<dbReference type="AlphaFoldDB" id="A0A512AVR1"/>
<dbReference type="SUPFAM" id="SSF52317">
    <property type="entry name" value="Class I glutamine amidotransferase-like"/>
    <property type="match status" value="1"/>
</dbReference>
<name>A0A512AVR1_9BACT</name>
<accession>A0A512AVR1</accession>
<reference evidence="2 3" key="1">
    <citation type="submission" date="2019-07" db="EMBL/GenBank/DDBJ databases">
        <title>Whole genome shotgun sequence of Adhaeribacter aerolatus NBRC 106133.</title>
        <authorList>
            <person name="Hosoyama A."/>
            <person name="Uohara A."/>
            <person name="Ohji S."/>
            <person name="Ichikawa N."/>
        </authorList>
    </citation>
    <scope>NUCLEOTIDE SEQUENCE [LARGE SCALE GENOMIC DNA]</scope>
    <source>
        <strain evidence="2 3">NBRC 106133</strain>
    </source>
</reference>
<dbReference type="RefSeq" id="WP_146896459.1">
    <property type="nucleotide sequence ID" value="NZ_BJYS01000008.1"/>
</dbReference>
<dbReference type="InterPro" id="IPR029062">
    <property type="entry name" value="Class_I_gatase-like"/>
</dbReference>
<evidence type="ECO:0000259" key="1">
    <source>
        <dbReference type="Pfam" id="PF06283"/>
    </source>
</evidence>
<dbReference type="Pfam" id="PF06283">
    <property type="entry name" value="ThuA"/>
    <property type="match status" value="1"/>
</dbReference>
<protein>
    <recommendedName>
        <fullName evidence="1">ThuA-like domain-containing protein</fullName>
    </recommendedName>
</protein>
<dbReference type="PROSITE" id="PS51257">
    <property type="entry name" value="PROKAR_LIPOPROTEIN"/>
    <property type="match status" value="1"/>
</dbReference>
<proteinExistence type="predicted"/>
<dbReference type="Gene3D" id="3.40.50.880">
    <property type="match status" value="1"/>
</dbReference>
<dbReference type="PANTHER" id="PTHR40469:SF2">
    <property type="entry name" value="GALACTOSE-BINDING DOMAIN-LIKE SUPERFAMILY PROTEIN"/>
    <property type="match status" value="1"/>
</dbReference>
<organism evidence="2 3">
    <name type="scientific">Adhaeribacter aerolatus</name>
    <dbReference type="NCBI Taxonomy" id="670289"/>
    <lineage>
        <taxon>Bacteria</taxon>
        <taxon>Pseudomonadati</taxon>
        <taxon>Bacteroidota</taxon>
        <taxon>Cytophagia</taxon>
        <taxon>Cytophagales</taxon>
        <taxon>Hymenobacteraceae</taxon>
        <taxon>Adhaeribacter</taxon>
    </lineage>
</organism>
<comment type="caution">
    <text evidence="2">The sequence shown here is derived from an EMBL/GenBank/DDBJ whole genome shotgun (WGS) entry which is preliminary data.</text>
</comment>
<evidence type="ECO:0000313" key="2">
    <source>
        <dbReference type="EMBL" id="GEO03760.1"/>
    </source>
</evidence>
<gene>
    <name evidence="2" type="ORF">AAE02nite_14240</name>
</gene>
<dbReference type="OrthoDB" id="9816308at2"/>
<sequence>MKNRVLDLREILIIAMLLIGCSMQQEEAKAQVDSTKPAILVFYKTAGFYHESIPEGIAAIQKLGKENNIAVEATKDASVFNDDNLKKYKAVVFLSTTGDVLNLQEQTAFERYIKKGGGFVGIHAATDTEYDWPWYNQLVGAYFDSHPAVQKATILVKDKKHPSTAFLPDKWERIDEWYNFKSINLKVKVLATLDETSYKGGKNGANHPIIWYHEFDGGRAFYTAGGHTPESYREPLFLQHLLAGIKYAMGK</sequence>
<dbReference type="EMBL" id="BJYS01000008">
    <property type="protein sequence ID" value="GEO03760.1"/>
    <property type="molecule type" value="Genomic_DNA"/>
</dbReference>
<dbReference type="PANTHER" id="PTHR40469">
    <property type="entry name" value="SECRETED GLYCOSYL HYDROLASE"/>
    <property type="match status" value="1"/>
</dbReference>